<keyword evidence="4" id="KW-1185">Reference proteome</keyword>
<evidence type="ECO:0000313" key="4">
    <source>
        <dbReference type="Proteomes" id="UP000463975"/>
    </source>
</evidence>
<evidence type="ECO:0000259" key="1">
    <source>
        <dbReference type="Pfam" id="PF06230"/>
    </source>
</evidence>
<evidence type="ECO:0000259" key="2">
    <source>
        <dbReference type="Pfam" id="PF17930"/>
    </source>
</evidence>
<name>A0A6P1NFN7_9PROT</name>
<dbReference type="InterPro" id="IPR043167">
    <property type="entry name" value="LpxI_C_sf"/>
</dbReference>
<evidence type="ECO:0000313" key="3">
    <source>
        <dbReference type="EMBL" id="QHI95340.1"/>
    </source>
</evidence>
<dbReference type="PANTHER" id="PTHR39962:SF1">
    <property type="entry name" value="LPXI FAMILY PROTEIN"/>
    <property type="match status" value="1"/>
</dbReference>
<gene>
    <name evidence="3" type="primary">lpxI</name>
    <name evidence="3" type="ORF">GT348_02805</name>
</gene>
<feature type="domain" description="LpxI N-terminal" evidence="2">
    <location>
        <begin position="5"/>
        <end position="133"/>
    </location>
</feature>
<accession>A0A6P1NFN7</accession>
<organism evidence="3 4">
    <name type="scientific">Aristophania vespae</name>
    <dbReference type="NCBI Taxonomy" id="2697033"/>
    <lineage>
        <taxon>Bacteria</taxon>
        <taxon>Pseudomonadati</taxon>
        <taxon>Pseudomonadota</taxon>
        <taxon>Alphaproteobacteria</taxon>
        <taxon>Acetobacterales</taxon>
        <taxon>Acetobacteraceae</taxon>
        <taxon>Aristophania</taxon>
    </lineage>
</organism>
<dbReference type="Pfam" id="PF06230">
    <property type="entry name" value="LpxI_C"/>
    <property type="match status" value="1"/>
</dbReference>
<dbReference type="InterPro" id="IPR010415">
    <property type="entry name" value="LpxI_C"/>
</dbReference>
<sequence length="279" mass="30401">MLAHNIGILAGGGPLPAELALKLTQQGYQVFIIGFQGFAEAELIKKYPHRLIRLAAAGEILRALRAHNCKDIILLGPVKRPSWRDLRPDAEGTRILARLGKAIFRGDDGLLSSIISILEEEGFRVRGAHEFLNTELSQEGALGLLEPSLSAWEDIKRAAHILTVMAPLDVGQACVVRNGLALAIEALEGTDKMLERCRFLDQENCGGILLKMPKLGQDLRADMPTIGPMTIKNAALAKLDGIAFIAGKTLFSHKESCIKAADEERLFLYGLSDSLIKEC</sequence>
<dbReference type="GO" id="GO:0016787">
    <property type="term" value="F:hydrolase activity"/>
    <property type="evidence" value="ECO:0007669"/>
    <property type="project" value="UniProtKB-KW"/>
</dbReference>
<dbReference type="KEGG" id="bomb:GT348_02805"/>
<keyword evidence="3" id="KW-0378">Hydrolase</keyword>
<dbReference type="InterPro" id="IPR041255">
    <property type="entry name" value="LpxI_N"/>
</dbReference>
<reference evidence="3 4" key="1">
    <citation type="submission" date="2020-01" db="EMBL/GenBank/DDBJ databases">
        <title>Genome sequencing of strain KACC 21507.</title>
        <authorList>
            <person name="Heo J."/>
            <person name="Kim S.-J."/>
            <person name="Kim J.-S."/>
            <person name="Hong S.-B."/>
            <person name="Kwon S.-W."/>
        </authorList>
    </citation>
    <scope>NUCLEOTIDE SEQUENCE [LARGE SCALE GENOMIC DNA]</scope>
    <source>
        <strain evidence="3 4">KACC 21507</strain>
    </source>
</reference>
<dbReference type="InterPro" id="IPR053174">
    <property type="entry name" value="LpxI"/>
</dbReference>
<dbReference type="EC" id="3.6.1.54" evidence="3"/>
<protein>
    <submittedName>
        <fullName evidence="3">UDP-2,3-diacylglucosamine diphosphatase LpxI</fullName>
        <ecNumber evidence="3">3.6.1.54</ecNumber>
    </submittedName>
</protein>
<dbReference type="EMBL" id="CP047652">
    <property type="protein sequence ID" value="QHI95340.1"/>
    <property type="molecule type" value="Genomic_DNA"/>
</dbReference>
<dbReference type="RefSeq" id="WP_160618417.1">
    <property type="nucleotide sequence ID" value="NZ_CP047652.1"/>
</dbReference>
<dbReference type="Gene3D" id="3.40.140.80">
    <property type="match status" value="1"/>
</dbReference>
<dbReference type="Proteomes" id="UP000463975">
    <property type="component" value="Chromosome"/>
</dbReference>
<dbReference type="Gene3D" id="3.40.50.20">
    <property type="match status" value="1"/>
</dbReference>
<feature type="domain" description="LpxI C-terminal" evidence="1">
    <location>
        <begin position="139"/>
        <end position="268"/>
    </location>
</feature>
<dbReference type="Pfam" id="PF17930">
    <property type="entry name" value="LpxI_N"/>
    <property type="match status" value="1"/>
</dbReference>
<dbReference type="AlphaFoldDB" id="A0A6P1NFN7"/>
<dbReference type="PANTHER" id="PTHR39962">
    <property type="entry name" value="BLL4848 PROTEIN"/>
    <property type="match status" value="1"/>
</dbReference>
<proteinExistence type="predicted"/>